<dbReference type="Proteomes" id="UP000484988">
    <property type="component" value="Unassembled WGS sequence"/>
</dbReference>
<proteinExistence type="predicted"/>
<gene>
    <name evidence="1" type="ORF">SCWH03_28230</name>
</gene>
<dbReference type="EMBL" id="BLLG01000006">
    <property type="protein sequence ID" value="GFH36592.1"/>
    <property type="molecule type" value="Genomic_DNA"/>
</dbReference>
<protein>
    <submittedName>
        <fullName evidence="1">Uncharacterized protein</fullName>
    </submittedName>
</protein>
<accession>A0A6A0AUK4</accession>
<dbReference type="AlphaFoldDB" id="A0A6A0AUK4"/>
<reference evidence="1 2" key="1">
    <citation type="submission" date="2020-02" db="EMBL/GenBank/DDBJ databases">
        <title>Whole Genome Shotgun Sequence of Streptomyces sp. strain CWH03.</title>
        <authorList>
            <person name="Dohra H."/>
            <person name="Kodani S."/>
            <person name="Yamamura H."/>
        </authorList>
    </citation>
    <scope>NUCLEOTIDE SEQUENCE [LARGE SCALE GENOMIC DNA]</scope>
    <source>
        <strain evidence="1 2">CWH03</strain>
    </source>
</reference>
<sequence>MITTADDPTTLAPTTDRAPVELAIVSSIASTEPPETFLWITFHKPCGGATIRYEWTHGGTALGDHIDALAMAIGLDAADWMHITSEHAQTTTRGRIEIQAHPLRPILADVQAHVRCPDDRREGLHRILDKAAETTGTAPTRIPRWVGVGPALLGRNA</sequence>
<comment type="caution">
    <text evidence="1">The sequence shown here is derived from an EMBL/GenBank/DDBJ whole genome shotgun (WGS) entry which is preliminary data.</text>
</comment>
<organism evidence="1 2">
    <name type="scientific">Streptomyces pacificus</name>
    <dbReference type="NCBI Taxonomy" id="2705029"/>
    <lineage>
        <taxon>Bacteria</taxon>
        <taxon>Bacillati</taxon>
        <taxon>Actinomycetota</taxon>
        <taxon>Actinomycetes</taxon>
        <taxon>Kitasatosporales</taxon>
        <taxon>Streptomycetaceae</taxon>
        <taxon>Streptomyces</taxon>
    </lineage>
</organism>
<keyword evidence="2" id="KW-1185">Reference proteome</keyword>
<evidence type="ECO:0000313" key="1">
    <source>
        <dbReference type="EMBL" id="GFH36592.1"/>
    </source>
</evidence>
<name>A0A6A0AUK4_9ACTN</name>
<evidence type="ECO:0000313" key="2">
    <source>
        <dbReference type="Proteomes" id="UP000484988"/>
    </source>
</evidence>
<dbReference type="RefSeq" id="WP_173264430.1">
    <property type="nucleotide sequence ID" value="NZ_BLLG01000006.1"/>
</dbReference>